<evidence type="ECO:0000313" key="1">
    <source>
        <dbReference type="EMBL" id="ORX48240.1"/>
    </source>
</evidence>
<accession>A0A1X2G930</accession>
<dbReference type="Proteomes" id="UP000242146">
    <property type="component" value="Unassembled WGS sequence"/>
</dbReference>
<comment type="caution">
    <text evidence="1">The sequence shown here is derived from an EMBL/GenBank/DDBJ whole genome shotgun (WGS) entry which is preliminary data.</text>
</comment>
<gene>
    <name evidence="1" type="ORF">DM01DRAFT_314255</name>
</gene>
<protein>
    <submittedName>
        <fullName evidence="1">Uncharacterized protein</fullName>
    </submittedName>
</protein>
<name>A0A1X2G930_9FUNG</name>
<dbReference type="Gene3D" id="2.120.10.80">
    <property type="entry name" value="Kelch-type beta propeller"/>
    <property type="match status" value="1"/>
</dbReference>
<keyword evidence="2" id="KW-1185">Reference proteome</keyword>
<dbReference type="OrthoDB" id="2363417at2759"/>
<dbReference type="AlphaFoldDB" id="A0A1X2G930"/>
<sequence length="149" mass="16229">MSTILMTSVLRNYPPLAYFPPPASCHSGKAKKMIFFGCTLVGQSIYCIGGENRNTSTWIPCTNTARRLDLADFNFELIFTLNWTVANSPVCTHNTVISTVQAPSNTPSVFVFGGDSTFNGTAIGYLLNPTDNSIIQTITDRTNSSLYAT</sequence>
<dbReference type="InterPro" id="IPR015915">
    <property type="entry name" value="Kelch-typ_b-propeller"/>
</dbReference>
<dbReference type="SUPFAM" id="SSF117281">
    <property type="entry name" value="Kelch motif"/>
    <property type="match status" value="1"/>
</dbReference>
<organism evidence="1 2">
    <name type="scientific">Hesseltinella vesiculosa</name>
    <dbReference type="NCBI Taxonomy" id="101127"/>
    <lineage>
        <taxon>Eukaryota</taxon>
        <taxon>Fungi</taxon>
        <taxon>Fungi incertae sedis</taxon>
        <taxon>Mucoromycota</taxon>
        <taxon>Mucoromycotina</taxon>
        <taxon>Mucoromycetes</taxon>
        <taxon>Mucorales</taxon>
        <taxon>Cunninghamellaceae</taxon>
        <taxon>Hesseltinella</taxon>
    </lineage>
</organism>
<proteinExistence type="predicted"/>
<reference evidence="1 2" key="1">
    <citation type="submission" date="2016-07" db="EMBL/GenBank/DDBJ databases">
        <title>Pervasive Adenine N6-methylation of Active Genes in Fungi.</title>
        <authorList>
            <consortium name="DOE Joint Genome Institute"/>
            <person name="Mondo S.J."/>
            <person name="Dannebaum R.O."/>
            <person name="Kuo R.C."/>
            <person name="Labutti K."/>
            <person name="Haridas S."/>
            <person name="Kuo A."/>
            <person name="Salamov A."/>
            <person name="Ahrendt S.R."/>
            <person name="Lipzen A."/>
            <person name="Sullivan W."/>
            <person name="Andreopoulos W.B."/>
            <person name="Clum A."/>
            <person name="Lindquist E."/>
            <person name="Daum C."/>
            <person name="Ramamoorthy G.K."/>
            <person name="Gryganskyi A."/>
            <person name="Culley D."/>
            <person name="Magnuson J.K."/>
            <person name="James T.Y."/>
            <person name="O'Malley M.A."/>
            <person name="Stajich J.E."/>
            <person name="Spatafora J.W."/>
            <person name="Visel A."/>
            <person name="Grigoriev I.V."/>
        </authorList>
    </citation>
    <scope>NUCLEOTIDE SEQUENCE [LARGE SCALE GENOMIC DNA]</scope>
    <source>
        <strain evidence="1 2">NRRL 3301</strain>
    </source>
</reference>
<evidence type="ECO:0000313" key="2">
    <source>
        <dbReference type="Proteomes" id="UP000242146"/>
    </source>
</evidence>
<dbReference type="EMBL" id="MCGT01000030">
    <property type="protein sequence ID" value="ORX48240.1"/>
    <property type="molecule type" value="Genomic_DNA"/>
</dbReference>